<proteinExistence type="predicted"/>
<dbReference type="CDD" id="cd08588">
    <property type="entry name" value="PI-PLCc_At5g67130_like"/>
    <property type="match status" value="1"/>
</dbReference>
<dbReference type="InterPro" id="IPR017946">
    <property type="entry name" value="PLC-like_Pdiesterase_TIM-brl"/>
</dbReference>
<comment type="caution">
    <text evidence="2">The sequence shown here is derived from an EMBL/GenBank/DDBJ whole genome shotgun (WGS) entry which is preliminary data.</text>
</comment>
<reference evidence="2 3" key="1">
    <citation type="submission" date="2018-10" db="EMBL/GenBank/DDBJ databases">
        <title>A high-quality apple genome assembly.</title>
        <authorList>
            <person name="Hu J."/>
        </authorList>
    </citation>
    <scope>NUCLEOTIDE SEQUENCE [LARGE SCALE GENOMIC DNA]</scope>
    <source>
        <strain evidence="3">cv. HFTH1</strain>
        <tissue evidence="2">Young leaf</tissue>
    </source>
</reference>
<sequence>MATLLNNLQLQALFIAVCLFSSFFCLKIGETCSKDRDCDAGSSCQTCAANGNTRPRCTRIQPTSPTSRVIIFSLINYVKGLPFNRYSWLTTHNAFSQAGVRSSTGSLIIAPMNQNDTVANQLKNGVRGFMLDMYDFNNDIWLCHSSGGKCYNFTAFQPAINTLREIKAFLEANPSEIVTIFIEDYVESPSGLTKVFEGAGLKNFWFPIARMPKNGEDWPTVDDMVQNNQRLVVFTSKRAKEASEGIAYEWNYVVENQYGSGGIIPGSCPNRAESSPMNTKSRSLVLVNFFRDLPNASASCMDNSAPLLSASKTCYEAAGKRWPNFIAVDYYEKSDGGGASEAVDEANGHLTCGCDRITYCKVNGGNVTFGSCDVPKLAPPPPAAAITSALPSPSNFASQGQSVHLLWLSGTILATILSIRREVSFKLK</sequence>
<accession>A0A498HZD6</accession>
<gene>
    <name evidence="2" type="ORF">DVH24_030073</name>
</gene>
<feature type="signal peptide" evidence="1">
    <location>
        <begin position="1"/>
        <end position="33"/>
    </location>
</feature>
<keyword evidence="3" id="KW-1185">Reference proteome</keyword>
<protein>
    <recommendedName>
        <fullName evidence="4">Phosphatidylinositol-specific phospholipase C X domain-containing protein</fullName>
    </recommendedName>
</protein>
<evidence type="ECO:0000313" key="2">
    <source>
        <dbReference type="EMBL" id="RXH75352.1"/>
    </source>
</evidence>
<dbReference type="AlphaFoldDB" id="A0A498HZD6"/>
<organism evidence="2 3">
    <name type="scientific">Malus domestica</name>
    <name type="common">Apple</name>
    <name type="synonym">Pyrus malus</name>
    <dbReference type="NCBI Taxonomy" id="3750"/>
    <lineage>
        <taxon>Eukaryota</taxon>
        <taxon>Viridiplantae</taxon>
        <taxon>Streptophyta</taxon>
        <taxon>Embryophyta</taxon>
        <taxon>Tracheophyta</taxon>
        <taxon>Spermatophyta</taxon>
        <taxon>Magnoliopsida</taxon>
        <taxon>eudicotyledons</taxon>
        <taxon>Gunneridae</taxon>
        <taxon>Pentapetalae</taxon>
        <taxon>rosids</taxon>
        <taxon>fabids</taxon>
        <taxon>Rosales</taxon>
        <taxon>Rosaceae</taxon>
        <taxon>Amygdaloideae</taxon>
        <taxon>Maleae</taxon>
        <taxon>Malus</taxon>
    </lineage>
</organism>
<evidence type="ECO:0008006" key="4">
    <source>
        <dbReference type="Google" id="ProtNLM"/>
    </source>
</evidence>
<keyword evidence="1" id="KW-0732">Signal</keyword>
<dbReference type="Gene3D" id="3.20.20.190">
    <property type="entry name" value="Phosphatidylinositol (PI) phosphodiesterase"/>
    <property type="match status" value="1"/>
</dbReference>
<dbReference type="SUPFAM" id="SSF51695">
    <property type="entry name" value="PLC-like phosphodiesterases"/>
    <property type="match status" value="1"/>
</dbReference>
<dbReference type="PROSITE" id="PS50007">
    <property type="entry name" value="PIPLC_X_DOMAIN"/>
    <property type="match status" value="1"/>
</dbReference>
<dbReference type="EMBL" id="RDQH01000341">
    <property type="protein sequence ID" value="RXH75352.1"/>
    <property type="molecule type" value="Genomic_DNA"/>
</dbReference>
<dbReference type="Proteomes" id="UP000290289">
    <property type="component" value="Chromosome 15"/>
</dbReference>
<dbReference type="GO" id="GO:0008081">
    <property type="term" value="F:phosphoric diester hydrolase activity"/>
    <property type="evidence" value="ECO:0007669"/>
    <property type="project" value="InterPro"/>
</dbReference>
<dbReference type="STRING" id="3750.A0A498HZD6"/>
<dbReference type="PANTHER" id="PTHR13593">
    <property type="match status" value="1"/>
</dbReference>
<dbReference type="PANTHER" id="PTHR13593:SF134">
    <property type="entry name" value="F14J22.5 PROTEIN"/>
    <property type="match status" value="1"/>
</dbReference>
<dbReference type="InterPro" id="IPR051057">
    <property type="entry name" value="PI-PLC_domain"/>
</dbReference>
<feature type="chain" id="PRO_5019857286" description="Phosphatidylinositol-specific phospholipase C X domain-containing protein" evidence="1">
    <location>
        <begin position="34"/>
        <end position="428"/>
    </location>
</feature>
<dbReference type="GO" id="GO:0006629">
    <property type="term" value="P:lipid metabolic process"/>
    <property type="evidence" value="ECO:0007669"/>
    <property type="project" value="InterPro"/>
</dbReference>
<name>A0A498HZD6_MALDO</name>
<evidence type="ECO:0000313" key="3">
    <source>
        <dbReference type="Proteomes" id="UP000290289"/>
    </source>
</evidence>
<dbReference type="Pfam" id="PF26178">
    <property type="entry name" value="PI-PLC_cat"/>
    <property type="match status" value="1"/>
</dbReference>
<evidence type="ECO:0000256" key="1">
    <source>
        <dbReference type="SAM" id="SignalP"/>
    </source>
</evidence>